<protein>
    <recommendedName>
        <fullName evidence="1">GGDEF domain-containing protein</fullName>
    </recommendedName>
</protein>
<dbReference type="InterPro" id="IPR050469">
    <property type="entry name" value="Diguanylate_Cyclase"/>
</dbReference>
<evidence type="ECO:0000259" key="1">
    <source>
        <dbReference type="PROSITE" id="PS50887"/>
    </source>
</evidence>
<dbReference type="KEGG" id="fit:Fi14EGH31_18150"/>
<dbReference type="PANTHER" id="PTHR45138">
    <property type="entry name" value="REGULATORY COMPONENTS OF SENSORY TRANSDUCTION SYSTEM"/>
    <property type="match status" value="1"/>
</dbReference>
<dbReference type="AlphaFoldDB" id="A0A7I8E228"/>
<dbReference type="PANTHER" id="PTHR45138:SF9">
    <property type="entry name" value="DIGUANYLATE CYCLASE DGCM-RELATED"/>
    <property type="match status" value="1"/>
</dbReference>
<proteinExistence type="predicted"/>
<dbReference type="InterPro" id="IPR000160">
    <property type="entry name" value="GGDEF_dom"/>
</dbReference>
<dbReference type="Pfam" id="PF00990">
    <property type="entry name" value="GGDEF"/>
    <property type="match status" value="1"/>
</dbReference>
<dbReference type="InterPro" id="IPR029787">
    <property type="entry name" value="Nucleotide_cyclase"/>
</dbReference>
<evidence type="ECO:0000313" key="3">
    <source>
        <dbReference type="Proteomes" id="UP000593842"/>
    </source>
</evidence>
<gene>
    <name evidence="2" type="ORF">Fi14EGH31_18150</name>
</gene>
<feature type="domain" description="GGDEF" evidence="1">
    <location>
        <begin position="130"/>
        <end position="252"/>
    </location>
</feature>
<dbReference type="NCBIfam" id="TIGR00254">
    <property type="entry name" value="GGDEF"/>
    <property type="match status" value="1"/>
</dbReference>
<accession>A0A7I8E228</accession>
<dbReference type="InterPro" id="IPR043128">
    <property type="entry name" value="Rev_trsase/Diguanyl_cyclase"/>
</dbReference>
<dbReference type="SUPFAM" id="SSF55073">
    <property type="entry name" value="Nucleotide cyclase"/>
    <property type="match status" value="1"/>
</dbReference>
<dbReference type="CDD" id="cd01949">
    <property type="entry name" value="GGDEF"/>
    <property type="match status" value="1"/>
</dbReference>
<dbReference type="PROSITE" id="PS50887">
    <property type="entry name" value="GGDEF"/>
    <property type="match status" value="1"/>
</dbReference>
<dbReference type="GeneID" id="70580256"/>
<dbReference type="SMART" id="SM00267">
    <property type="entry name" value="GGDEF"/>
    <property type="match status" value="1"/>
</dbReference>
<dbReference type="GO" id="GO:0052621">
    <property type="term" value="F:diguanylate cyclase activity"/>
    <property type="evidence" value="ECO:0007669"/>
    <property type="project" value="TreeGrafter"/>
</dbReference>
<dbReference type="Gene3D" id="3.30.70.270">
    <property type="match status" value="1"/>
</dbReference>
<name>A0A7I8E228_9FIRM</name>
<dbReference type="RefSeq" id="WP_158562020.1">
    <property type="nucleotide sequence ID" value="NZ_AP024085.1"/>
</dbReference>
<sequence length="252" mass="29667">MTDVRNYSVIYATKHGLEKTTEKCFRFWERRESCINCIARKAYEKKGQVVKLKFVDRNVYGIIAEYIEINRQPYVLEIVCHTEENILLSSYGKSQFIDKISNYNKQYYQDVLTKTYDRRYYEEYVRNMNNIITLAIIDANGFKEINDHFGHAAGDEALKKLSKAIKDCIRKDDYLIRYGGDEFILVFQDIEYGDFKMLLNRISDHVQNIFVDDDVQLSVSIGGMYNINNIDEALAYADKLMYQGKKKHKKLL</sequence>
<organism evidence="2 3">
    <name type="scientific">Faecalibacillus intestinalis</name>
    <dbReference type="NCBI Taxonomy" id="1982626"/>
    <lineage>
        <taxon>Bacteria</taxon>
        <taxon>Bacillati</taxon>
        <taxon>Bacillota</taxon>
        <taxon>Erysipelotrichia</taxon>
        <taxon>Erysipelotrichales</taxon>
        <taxon>Coprobacillaceae</taxon>
        <taxon>Faecalibacillus</taxon>
    </lineage>
</organism>
<dbReference type="EMBL" id="AP024085">
    <property type="protein sequence ID" value="BCL58103.1"/>
    <property type="molecule type" value="Genomic_DNA"/>
</dbReference>
<reference evidence="3" key="1">
    <citation type="submission" date="2020-09" db="EMBL/GenBank/DDBJ databases">
        <title>Complete genome sequencing of Faecalibacillus intestinalis strain 14EGH31.</title>
        <authorList>
            <person name="Sakamoto M."/>
            <person name="Murakami T."/>
            <person name="Mori H."/>
        </authorList>
    </citation>
    <scope>NUCLEOTIDE SEQUENCE [LARGE SCALE GENOMIC DNA]</scope>
    <source>
        <strain evidence="3">14EGH31</strain>
    </source>
</reference>
<evidence type="ECO:0000313" key="2">
    <source>
        <dbReference type="EMBL" id="BCL58103.1"/>
    </source>
</evidence>
<dbReference type="Proteomes" id="UP000593842">
    <property type="component" value="Chromosome"/>
</dbReference>